<evidence type="ECO:0000256" key="1">
    <source>
        <dbReference type="ARBA" id="ARBA00010062"/>
    </source>
</evidence>
<dbReference type="STRING" id="427683.A5481_14905"/>
<evidence type="ECO:0000313" key="7">
    <source>
        <dbReference type="Proteomes" id="UP000078316"/>
    </source>
</evidence>
<proteinExistence type="inferred from homology"/>
<reference evidence="6 7" key="1">
    <citation type="submission" date="2016-04" db="EMBL/GenBank/DDBJ databases">
        <authorList>
            <person name="Evans L.H."/>
            <person name="Alamgir A."/>
            <person name="Owens N."/>
            <person name="Weber N.D."/>
            <person name="Virtaneva K."/>
            <person name="Barbian K."/>
            <person name="Babar A."/>
            <person name="Rosenke K."/>
        </authorList>
    </citation>
    <scope>NUCLEOTIDE SEQUENCE [LARGE SCALE GENOMIC DNA]</scope>
    <source>
        <strain evidence="6 7">PMB02</strain>
    </source>
</reference>
<feature type="signal peptide" evidence="4">
    <location>
        <begin position="1"/>
        <end position="23"/>
    </location>
</feature>
<evidence type="ECO:0000256" key="4">
    <source>
        <dbReference type="SAM" id="SignalP"/>
    </source>
</evidence>
<dbReference type="OrthoDB" id="5794591at2"/>
<dbReference type="RefSeq" id="WP_048432744.1">
    <property type="nucleotide sequence ID" value="NZ_LWHQ01000027.1"/>
</dbReference>
<comment type="similarity">
    <text evidence="1">Belongs to the leucine-binding protein family.</text>
</comment>
<dbReference type="SUPFAM" id="SSF53822">
    <property type="entry name" value="Periplasmic binding protein-like I"/>
    <property type="match status" value="1"/>
</dbReference>
<dbReference type="Gene3D" id="3.40.50.2300">
    <property type="match status" value="2"/>
</dbReference>
<keyword evidence="2 4" id="KW-0732">Signal</keyword>
<dbReference type="PANTHER" id="PTHR30483">
    <property type="entry name" value="LEUCINE-SPECIFIC-BINDING PROTEIN"/>
    <property type="match status" value="1"/>
</dbReference>
<dbReference type="EMBL" id="LWHQ01000027">
    <property type="protein sequence ID" value="OAS24057.1"/>
    <property type="molecule type" value="Genomic_DNA"/>
</dbReference>
<dbReference type="CDD" id="cd06327">
    <property type="entry name" value="PBP1_SBP-like"/>
    <property type="match status" value="1"/>
</dbReference>
<evidence type="ECO:0000256" key="3">
    <source>
        <dbReference type="ARBA" id="ARBA00022970"/>
    </source>
</evidence>
<feature type="domain" description="Leucine-binding protein" evidence="5">
    <location>
        <begin position="30"/>
        <end position="366"/>
    </location>
</feature>
<organism evidence="6 7">
    <name type="scientific">Methylobacterium platani</name>
    <dbReference type="NCBI Taxonomy" id="427683"/>
    <lineage>
        <taxon>Bacteria</taxon>
        <taxon>Pseudomonadati</taxon>
        <taxon>Pseudomonadota</taxon>
        <taxon>Alphaproteobacteria</taxon>
        <taxon>Hyphomicrobiales</taxon>
        <taxon>Methylobacteriaceae</taxon>
        <taxon>Methylobacterium</taxon>
    </lineage>
</organism>
<feature type="chain" id="PRO_5008105868" evidence="4">
    <location>
        <begin position="24"/>
        <end position="415"/>
    </location>
</feature>
<sequence>MRRALRRAGLALAATLCAGAAQAQVSDDVVKIGVLSDMSAAQADSTGPGSVTAARMAAEDFGGTVLGKRIEVVSADHQNKPDVGSNIVRQWLELQQVDVVADVPTSSVALAVQNLTRERDRLFLNSSAGSSDLSGPACSPNAIHWTYDTYSLANGTAGPLVQQGASSWYFVTADYAFGHALERDTGQAVTRAGGTVIGSVRHPMGMADFSSALLQAQASGAKVIALADPVGDTATAAKQAGEFGIQQQGQKLVGLLIDVVDLRAIGLETAQGMLLTTSFYWDRDDETRAFAQRFLKRHGRMPTQFQAGVYSSVSNYLKAVQAAGTDAAKAVIAKMRETPVNDFYAKNGRVREDGRMVHDMYLMQVKAPAESKGEWDLLKLVSTIPGDRAFRPIEAGNCPYLAKPEPGKPEPGKAG</sequence>
<gene>
    <name evidence="6" type="ORF">A5481_14905</name>
</gene>
<dbReference type="InterPro" id="IPR051010">
    <property type="entry name" value="BCAA_transport"/>
</dbReference>
<keyword evidence="3" id="KW-0813">Transport</keyword>
<dbReference type="GO" id="GO:0006865">
    <property type="term" value="P:amino acid transport"/>
    <property type="evidence" value="ECO:0007669"/>
    <property type="project" value="UniProtKB-KW"/>
</dbReference>
<name>A0A179SBA7_9HYPH</name>
<evidence type="ECO:0000313" key="6">
    <source>
        <dbReference type="EMBL" id="OAS24057.1"/>
    </source>
</evidence>
<accession>A0A179SBA7</accession>
<dbReference type="InterPro" id="IPR028082">
    <property type="entry name" value="Peripla_BP_I"/>
</dbReference>
<dbReference type="AlphaFoldDB" id="A0A179SBA7"/>
<comment type="caution">
    <text evidence="6">The sequence shown here is derived from an EMBL/GenBank/DDBJ whole genome shotgun (WGS) entry which is preliminary data.</text>
</comment>
<dbReference type="InterPro" id="IPR028081">
    <property type="entry name" value="Leu-bd"/>
</dbReference>
<dbReference type="Pfam" id="PF13458">
    <property type="entry name" value="Peripla_BP_6"/>
    <property type="match status" value="1"/>
</dbReference>
<evidence type="ECO:0000259" key="5">
    <source>
        <dbReference type="Pfam" id="PF13458"/>
    </source>
</evidence>
<keyword evidence="3" id="KW-0029">Amino-acid transport</keyword>
<protein>
    <submittedName>
        <fullName evidence="6">ABC transporter permease</fullName>
    </submittedName>
</protein>
<evidence type="ECO:0000256" key="2">
    <source>
        <dbReference type="ARBA" id="ARBA00022729"/>
    </source>
</evidence>
<dbReference type="Proteomes" id="UP000078316">
    <property type="component" value="Unassembled WGS sequence"/>
</dbReference>
<dbReference type="PANTHER" id="PTHR30483:SF6">
    <property type="entry name" value="PERIPLASMIC BINDING PROTEIN OF ABC TRANSPORTER FOR NATURAL AMINO ACIDS"/>
    <property type="match status" value="1"/>
</dbReference>